<dbReference type="Ensembl" id="ENSCPBT00000032270.1">
    <property type="protein sequence ID" value="ENSCPBP00000027419.1"/>
    <property type="gene ID" value="ENSCPBG00000019406.1"/>
</dbReference>
<keyword evidence="4" id="KW-1185">Reference proteome</keyword>
<evidence type="ECO:0000256" key="2">
    <source>
        <dbReference type="SAM" id="SignalP"/>
    </source>
</evidence>
<dbReference type="Gene3D" id="2.40.50.40">
    <property type="match status" value="1"/>
</dbReference>
<dbReference type="Proteomes" id="UP000694380">
    <property type="component" value="Unplaced"/>
</dbReference>
<reference evidence="3" key="1">
    <citation type="submission" date="2025-08" db="UniProtKB">
        <authorList>
            <consortium name="Ensembl"/>
        </authorList>
    </citation>
    <scope>IDENTIFICATION</scope>
</reference>
<protein>
    <submittedName>
        <fullName evidence="3">Uncharacterized protein</fullName>
    </submittedName>
</protein>
<sequence>KENIKASVILTLILQKLTHAYLYALQRCRCRKQTSDVISAWKISFIEVIPRGIQCRRKEIMQAHRNPNPKPQGNSTTTPPPPHLYSLL</sequence>
<dbReference type="AlphaFoldDB" id="A0A8C3I2K0"/>
<evidence type="ECO:0000256" key="1">
    <source>
        <dbReference type="SAM" id="MobiDB-lite"/>
    </source>
</evidence>
<evidence type="ECO:0000313" key="3">
    <source>
        <dbReference type="Ensembl" id="ENSCPBP00000027419.1"/>
    </source>
</evidence>
<feature type="region of interest" description="Disordered" evidence="1">
    <location>
        <begin position="62"/>
        <end position="88"/>
    </location>
</feature>
<organism evidence="3 4">
    <name type="scientific">Chrysemys picta bellii</name>
    <name type="common">Western painted turtle</name>
    <name type="synonym">Emys bellii</name>
    <dbReference type="NCBI Taxonomy" id="8478"/>
    <lineage>
        <taxon>Eukaryota</taxon>
        <taxon>Metazoa</taxon>
        <taxon>Chordata</taxon>
        <taxon>Craniata</taxon>
        <taxon>Vertebrata</taxon>
        <taxon>Euteleostomi</taxon>
        <taxon>Archelosauria</taxon>
        <taxon>Testudinata</taxon>
        <taxon>Testudines</taxon>
        <taxon>Cryptodira</taxon>
        <taxon>Durocryptodira</taxon>
        <taxon>Testudinoidea</taxon>
        <taxon>Emydidae</taxon>
        <taxon>Chrysemys</taxon>
    </lineage>
</organism>
<feature type="compositionally biased region" description="Pro residues" evidence="1">
    <location>
        <begin position="78"/>
        <end position="88"/>
    </location>
</feature>
<proteinExistence type="predicted"/>
<accession>A0A8C3I2K0</accession>
<keyword evidence="2" id="KW-0732">Signal</keyword>
<feature type="chain" id="PRO_5034514470" evidence="2">
    <location>
        <begin position="21"/>
        <end position="88"/>
    </location>
</feature>
<dbReference type="GeneTree" id="ENSGT00990000213510"/>
<reference evidence="3" key="2">
    <citation type="submission" date="2025-09" db="UniProtKB">
        <authorList>
            <consortium name="Ensembl"/>
        </authorList>
    </citation>
    <scope>IDENTIFICATION</scope>
</reference>
<feature type="signal peptide" evidence="2">
    <location>
        <begin position="1"/>
        <end position="20"/>
    </location>
</feature>
<evidence type="ECO:0000313" key="4">
    <source>
        <dbReference type="Proteomes" id="UP000694380"/>
    </source>
</evidence>
<name>A0A8C3I2K0_CHRPI</name>